<dbReference type="CDD" id="cd00761">
    <property type="entry name" value="Glyco_tranf_GTA_type"/>
    <property type="match status" value="1"/>
</dbReference>
<evidence type="ECO:0000256" key="1">
    <source>
        <dbReference type="ARBA" id="ARBA00006739"/>
    </source>
</evidence>
<accession>A0ABN6RZU4</accession>
<keyword evidence="2" id="KW-0328">Glycosyltransferase</keyword>
<protein>
    <submittedName>
        <fullName evidence="5">Glycosyl transferase family 2</fullName>
    </submittedName>
</protein>
<keyword evidence="3 5" id="KW-0808">Transferase</keyword>
<dbReference type="InterPro" id="IPR029044">
    <property type="entry name" value="Nucleotide-diphossugar_trans"/>
</dbReference>
<dbReference type="Proteomes" id="UP001061361">
    <property type="component" value="Chromosome"/>
</dbReference>
<evidence type="ECO:0000259" key="4">
    <source>
        <dbReference type="Pfam" id="PF00535"/>
    </source>
</evidence>
<evidence type="ECO:0000313" key="5">
    <source>
        <dbReference type="EMBL" id="BDQ35582.1"/>
    </source>
</evidence>
<dbReference type="Gene3D" id="3.90.550.10">
    <property type="entry name" value="Spore Coat Polysaccharide Biosynthesis Protein SpsA, Chain A"/>
    <property type="match status" value="1"/>
</dbReference>
<dbReference type="InterPro" id="IPR001173">
    <property type="entry name" value="Glyco_trans_2-like"/>
</dbReference>
<dbReference type="GO" id="GO:0016740">
    <property type="term" value="F:transferase activity"/>
    <property type="evidence" value="ECO:0007669"/>
    <property type="project" value="UniProtKB-KW"/>
</dbReference>
<dbReference type="PANTHER" id="PTHR43179:SF12">
    <property type="entry name" value="GALACTOFURANOSYLTRANSFERASE GLFT2"/>
    <property type="match status" value="1"/>
</dbReference>
<gene>
    <name evidence="5" type="ORF">JCM14722_31240</name>
</gene>
<evidence type="ECO:0000256" key="3">
    <source>
        <dbReference type="ARBA" id="ARBA00022679"/>
    </source>
</evidence>
<evidence type="ECO:0000313" key="6">
    <source>
        <dbReference type="Proteomes" id="UP001061361"/>
    </source>
</evidence>
<dbReference type="SUPFAM" id="SSF48452">
    <property type="entry name" value="TPR-like"/>
    <property type="match status" value="1"/>
</dbReference>
<dbReference type="Pfam" id="PF00535">
    <property type="entry name" value="Glycos_transf_2"/>
    <property type="match status" value="1"/>
</dbReference>
<organism evidence="5 6">
    <name type="scientific">Pseudodesulfovibrio portus</name>
    <dbReference type="NCBI Taxonomy" id="231439"/>
    <lineage>
        <taxon>Bacteria</taxon>
        <taxon>Pseudomonadati</taxon>
        <taxon>Thermodesulfobacteriota</taxon>
        <taxon>Desulfovibrionia</taxon>
        <taxon>Desulfovibrionales</taxon>
        <taxon>Desulfovibrionaceae</taxon>
    </lineage>
</organism>
<evidence type="ECO:0000256" key="2">
    <source>
        <dbReference type="ARBA" id="ARBA00022676"/>
    </source>
</evidence>
<dbReference type="RefSeq" id="WP_264982476.1">
    <property type="nucleotide sequence ID" value="NZ_AP026708.1"/>
</dbReference>
<dbReference type="EMBL" id="AP026708">
    <property type="protein sequence ID" value="BDQ35582.1"/>
    <property type="molecule type" value="Genomic_DNA"/>
</dbReference>
<sequence>MRDDYSFGTLGHNHLLSTAQKAFARAETSGAEAMAEIETGIRLLCMAFVEFPLNSPLAGQLLALKAKSPLVGRLLTEAGLRLAAAVAPVGTANDMVAEQLFADRRFDEMEARFDTLAARPGALPVARQALMRQTMLSRWQWAESFVRESLSRSAPDLAAALLPDILLAGQQYEQAVPACEKLVSLFGLPLGGFRLALARAGAGDVEGAKSILSRILKVFPDHVSALLALDRIVFPPAYDARLEGRCAVSIYSYNKADELRRTLESVLASDLASGADAVSVRVLINGSEDDSLAVAEAAREGFGGVMEVVALPVNVGAPAARNWLLDAARRDGAEWIAFLDDDVLVPGDWLCGLAAGTRDFPDAGVWGCRVADAVSPSLTQHADGFLLDRGETMNQDHEVAIHEPGIECLVPDFLAYRRYCASVTGCCHLFRVETLAGNRGFDLGFSPSQFDDLDSDLRLLAGGKPAAYLGDVAVTHLRPANPFMTQSQSSQVLGESHRSLLDGRHATHLDQLVGVQEGIVADDLAARRNRLTEIGLLGKER</sequence>
<proteinExistence type="inferred from homology"/>
<comment type="similarity">
    <text evidence="1">Belongs to the glycosyltransferase 2 family.</text>
</comment>
<dbReference type="InterPro" id="IPR011990">
    <property type="entry name" value="TPR-like_helical_dom_sf"/>
</dbReference>
<dbReference type="PANTHER" id="PTHR43179">
    <property type="entry name" value="RHAMNOSYLTRANSFERASE WBBL"/>
    <property type="match status" value="1"/>
</dbReference>
<feature type="domain" description="Glycosyltransferase 2-like" evidence="4">
    <location>
        <begin position="250"/>
        <end position="418"/>
    </location>
</feature>
<keyword evidence="6" id="KW-1185">Reference proteome</keyword>
<dbReference type="SUPFAM" id="SSF53448">
    <property type="entry name" value="Nucleotide-diphospho-sugar transferases"/>
    <property type="match status" value="1"/>
</dbReference>
<reference evidence="5" key="1">
    <citation type="submission" date="2022-08" db="EMBL/GenBank/DDBJ databases">
        <title>Genome Sequence of the sulphate-reducing bacterium, Pseudodesulfovibrio portus JCM14722.</title>
        <authorList>
            <person name="Kondo R."/>
            <person name="Kataoka T."/>
        </authorList>
    </citation>
    <scope>NUCLEOTIDE SEQUENCE</scope>
    <source>
        <strain evidence="5">JCM 14722</strain>
    </source>
</reference>
<name>A0ABN6RZU4_9BACT</name>